<feature type="transmembrane region" description="Helical" evidence="6">
    <location>
        <begin position="264"/>
        <end position="289"/>
    </location>
</feature>
<feature type="domain" description="Major facilitator superfamily (MFS) profile" evidence="7">
    <location>
        <begin position="12"/>
        <end position="459"/>
    </location>
</feature>
<evidence type="ECO:0000313" key="8">
    <source>
        <dbReference type="EMBL" id="MBA8804346.1"/>
    </source>
</evidence>
<evidence type="ECO:0000313" key="9">
    <source>
        <dbReference type="Proteomes" id="UP000580910"/>
    </source>
</evidence>
<feature type="transmembrane region" description="Helical" evidence="6">
    <location>
        <begin position="78"/>
        <end position="97"/>
    </location>
</feature>
<feature type="transmembrane region" description="Helical" evidence="6">
    <location>
        <begin position="335"/>
        <end position="354"/>
    </location>
</feature>
<evidence type="ECO:0000256" key="3">
    <source>
        <dbReference type="ARBA" id="ARBA00022692"/>
    </source>
</evidence>
<feature type="transmembrane region" description="Helical" evidence="6">
    <location>
        <begin position="309"/>
        <end position="328"/>
    </location>
</feature>
<dbReference type="RefSeq" id="WP_220481343.1">
    <property type="nucleotide sequence ID" value="NZ_JACGXA010000001.1"/>
</dbReference>
<feature type="transmembrane region" description="Helical" evidence="6">
    <location>
        <begin position="434"/>
        <end position="454"/>
    </location>
</feature>
<keyword evidence="2" id="KW-0813">Transport</keyword>
<dbReference type="PANTHER" id="PTHR42718">
    <property type="entry name" value="MAJOR FACILITATOR SUPERFAMILY MULTIDRUG TRANSPORTER MFSC"/>
    <property type="match status" value="1"/>
</dbReference>
<evidence type="ECO:0000256" key="2">
    <source>
        <dbReference type="ARBA" id="ARBA00022448"/>
    </source>
</evidence>
<dbReference type="InterPro" id="IPR036259">
    <property type="entry name" value="MFS_trans_sf"/>
</dbReference>
<sequence length="488" mass="50717">MTSSLRGRQSITFAVLAVSVSSFSLLQSLIVPVLARIQIEFHTDQTTVTWVLTAYLLSASICTPLLGRVGDVVGKKRMLVVTLTALAVGSLAAALAPTIGWLIAARVIQGAGGGVLPLAFGIIRDEFDPKRVTTALSVIASLTAVGFGAGIVIAGPIVDGLGYHWLFWLPMIATAVAAAAALVFIPESPVRTASRLPVVPAVLLAVWLVALLLGLSEGNSWGWSSGRILGLFAVAVVVMVAWVRVEMRVPVPMIDMQMMRRRGVWTTNVVAAFVGFGMFAAFGFLPQFLQTPSAAGYGFDATISESGRLLLPSAVASFAVGFFTARLIHVFGARLVIVTGAFLSGLAFLSMGLFHDATWQLYAATTLQGIGSGLVFSSLAGVVIASVPREQTGVASGMNANIRTIGGSIGSAVMAGIVTAHLEPSGIPVERGYTVGFAMLGVAMVFAAIAAAMIPDTHEQPTSGPLEDAENAELGFVATGRTESSVAD</sequence>
<feature type="transmembrane region" description="Helical" evidence="6">
    <location>
        <begin position="163"/>
        <end position="184"/>
    </location>
</feature>
<dbReference type="Gene3D" id="1.20.1720.10">
    <property type="entry name" value="Multidrug resistance protein D"/>
    <property type="match status" value="1"/>
</dbReference>
<evidence type="ECO:0000259" key="7">
    <source>
        <dbReference type="PROSITE" id="PS50850"/>
    </source>
</evidence>
<evidence type="ECO:0000256" key="5">
    <source>
        <dbReference type="ARBA" id="ARBA00023136"/>
    </source>
</evidence>
<dbReference type="InterPro" id="IPR020846">
    <property type="entry name" value="MFS_dom"/>
</dbReference>
<reference evidence="8 9" key="1">
    <citation type="submission" date="2020-07" db="EMBL/GenBank/DDBJ databases">
        <title>Sequencing the genomes of 1000 actinobacteria strains.</title>
        <authorList>
            <person name="Klenk H.-P."/>
        </authorList>
    </citation>
    <scope>NUCLEOTIDE SEQUENCE [LARGE SCALE GENOMIC DNA]</scope>
    <source>
        <strain evidence="8 9">DSM 21349</strain>
    </source>
</reference>
<dbReference type="SUPFAM" id="SSF103473">
    <property type="entry name" value="MFS general substrate transporter"/>
    <property type="match status" value="1"/>
</dbReference>
<feature type="transmembrane region" description="Helical" evidence="6">
    <location>
        <begin position="196"/>
        <end position="215"/>
    </location>
</feature>
<evidence type="ECO:0000256" key="6">
    <source>
        <dbReference type="SAM" id="Phobius"/>
    </source>
</evidence>
<feature type="transmembrane region" description="Helical" evidence="6">
    <location>
        <begin position="103"/>
        <end position="123"/>
    </location>
</feature>
<protein>
    <submittedName>
        <fullName evidence="8">MFS family permease</fullName>
    </submittedName>
</protein>
<dbReference type="CDD" id="cd17504">
    <property type="entry name" value="MFS_MMR_MDR_like"/>
    <property type="match status" value="1"/>
</dbReference>
<keyword evidence="4 6" id="KW-1133">Transmembrane helix</keyword>
<dbReference type="PANTHER" id="PTHR42718:SF9">
    <property type="entry name" value="MAJOR FACILITATOR SUPERFAMILY MULTIDRUG TRANSPORTER MFSC"/>
    <property type="match status" value="1"/>
</dbReference>
<keyword evidence="9" id="KW-1185">Reference proteome</keyword>
<comment type="caution">
    <text evidence="8">The sequence shown here is derived from an EMBL/GenBank/DDBJ whole genome shotgun (WGS) entry which is preliminary data.</text>
</comment>
<accession>A0A7W3J144</accession>
<feature type="transmembrane region" description="Helical" evidence="6">
    <location>
        <begin position="366"/>
        <end position="388"/>
    </location>
</feature>
<proteinExistence type="predicted"/>
<dbReference type="GO" id="GO:0022857">
    <property type="term" value="F:transmembrane transporter activity"/>
    <property type="evidence" value="ECO:0007669"/>
    <property type="project" value="InterPro"/>
</dbReference>
<feature type="transmembrane region" description="Helical" evidence="6">
    <location>
        <begin position="12"/>
        <end position="35"/>
    </location>
</feature>
<keyword evidence="3 6" id="KW-0812">Transmembrane</keyword>
<feature type="transmembrane region" description="Helical" evidence="6">
    <location>
        <begin position="135"/>
        <end position="157"/>
    </location>
</feature>
<evidence type="ECO:0000256" key="4">
    <source>
        <dbReference type="ARBA" id="ARBA00022989"/>
    </source>
</evidence>
<feature type="transmembrane region" description="Helical" evidence="6">
    <location>
        <begin position="47"/>
        <end position="66"/>
    </location>
</feature>
<dbReference type="EMBL" id="JACGXA010000001">
    <property type="protein sequence ID" value="MBA8804346.1"/>
    <property type="molecule type" value="Genomic_DNA"/>
</dbReference>
<evidence type="ECO:0000256" key="1">
    <source>
        <dbReference type="ARBA" id="ARBA00004651"/>
    </source>
</evidence>
<feature type="transmembrane region" description="Helical" evidence="6">
    <location>
        <begin position="400"/>
        <end position="422"/>
    </location>
</feature>
<dbReference type="InterPro" id="IPR011701">
    <property type="entry name" value="MFS"/>
</dbReference>
<comment type="subcellular location">
    <subcellularLocation>
        <location evidence="1">Cell membrane</location>
        <topology evidence="1">Multi-pass membrane protein</topology>
    </subcellularLocation>
</comment>
<dbReference type="Gene3D" id="1.20.1250.20">
    <property type="entry name" value="MFS general substrate transporter like domains"/>
    <property type="match status" value="1"/>
</dbReference>
<dbReference type="PROSITE" id="PS50850">
    <property type="entry name" value="MFS"/>
    <property type="match status" value="1"/>
</dbReference>
<keyword evidence="5 6" id="KW-0472">Membrane</keyword>
<dbReference type="GO" id="GO:0005886">
    <property type="term" value="C:plasma membrane"/>
    <property type="evidence" value="ECO:0007669"/>
    <property type="project" value="UniProtKB-SubCell"/>
</dbReference>
<feature type="transmembrane region" description="Helical" evidence="6">
    <location>
        <begin position="221"/>
        <end position="243"/>
    </location>
</feature>
<dbReference type="Proteomes" id="UP000580910">
    <property type="component" value="Unassembled WGS sequence"/>
</dbReference>
<dbReference type="Pfam" id="PF07690">
    <property type="entry name" value="MFS_1"/>
    <property type="match status" value="1"/>
</dbReference>
<gene>
    <name evidence="8" type="ORF">FB382_002637</name>
</gene>
<name>A0A7W3J144_9ACTN</name>
<organism evidence="8 9">
    <name type="scientific">Nocardioides ginsengisegetis</name>
    <dbReference type="NCBI Taxonomy" id="661491"/>
    <lineage>
        <taxon>Bacteria</taxon>
        <taxon>Bacillati</taxon>
        <taxon>Actinomycetota</taxon>
        <taxon>Actinomycetes</taxon>
        <taxon>Propionibacteriales</taxon>
        <taxon>Nocardioidaceae</taxon>
        <taxon>Nocardioides</taxon>
    </lineage>
</organism>
<dbReference type="AlphaFoldDB" id="A0A7W3J144"/>